<accession>A0ABS8G407</accession>
<evidence type="ECO:0000313" key="2">
    <source>
        <dbReference type="EMBL" id="MCC2256117.1"/>
    </source>
</evidence>
<sequence length="56" mass="5696">MILGIIGIVLGIQGKKIPEQAGYAKAGLICSVVGTVLSLLFYMACIACVGCLALVV</sequence>
<keyword evidence="1" id="KW-0472">Membrane</keyword>
<evidence type="ECO:0000313" key="3">
    <source>
        <dbReference type="Proteomes" id="UP001198151"/>
    </source>
</evidence>
<evidence type="ECO:0000256" key="1">
    <source>
        <dbReference type="SAM" id="Phobius"/>
    </source>
</evidence>
<gene>
    <name evidence="2" type="ORF">LKD70_17155</name>
</gene>
<keyword evidence="3" id="KW-1185">Reference proteome</keyword>
<reference evidence="2 3" key="1">
    <citation type="submission" date="2021-10" db="EMBL/GenBank/DDBJ databases">
        <title>Anaerobic single-cell dispensing facilitates the cultivation of human gut bacteria.</title>
        <authorList>
            <person name="Afrizal A."/>
        </authorList>
    </citation>
    <scope>NUCLEOTIDE SEQUENCE [LARGE SCALE GENOMIC DNA]</scope>
    <source>
        <strain evidence="2 3">CLA-AA-H200</strain>
    </source>
</reference>
<dbReference type="Proteomes" id="UP001198151">
    <property type="component" value="Unassembled WGS sequence"/>
</dbReference>
<proteinExistence type="predicted"/>
<comment type="caution">
    <text evidence="2">The sequence shown here is derived from an EMBL/GenBank/DDBJ whole genome shotgun (WGS) entry which is preliminary data.</text>
</comment>
<dbReference type="EMBL" id="JAJEQX010000049">
    <property type="protein sequence ID" value="MCC2256117.1"/>
    <property type="molecule type" value="Genomic_DNA"/>
</dbReference>
<dbReference type="RefSeq" id="WP_227709096.1">
    <property type="nucleotide sequence ID" value="NZ_JAJEQX010000049.1"/>
</dbReference>
<keyword evidence="1" id="KW-1133">Transmembrane helix</keyword>
<evidence type="ECO:0008006" key="4">
    <source>
        <dbReference type="Google" id="ProtNLM"/>
    </source>
</evidence>
<organism evidence="2 3">
    <name type="scientific">Ruminococcus turbiniformis</name>
    <dbReference type="NCBI Taxonomy" id="2881258"/>
    <lineage>
        <taxon>Bacteria</taxon>
        <taxon>Bacillati</taxon>
        <taxon>Bacillota</taxon>
        <taxon>Clostridia</taxon>
        <taxon>Eubacteriales</taxon>
        <taxon>Oscillospiraceae</taxon>
        <taxon>Ruminococcus</taxon>
    </lineage>
</organism>
<keyword evidence="1" id="KW-0812">Transmembrane</keyword>
<name>A0ABS8G407_9FIRM</name>
<feature type="transmembrane region" description="Helical" evidence="1">
    <location>
        <begin position="24"/>
        <end position="55"/>
    </location>
</feature>
<protein>
    <recommendedName>
        <fullName evidence="4">DUF4190 domain-containing protein</fullName>
    </recommendedName>
</protein>